<dbReference type="HAMAP" id="MF_00115">
    <property type="entry name" value="MscL"/>
    <property type="match status" value="1"/>
</dbReference>
<keyword evidence="12" id="KW-1185">Reference proteome</keyword>
<evidence type="ECO:0000256" key="5">
    <source>
        <dbReference type="ARBA" id="ARBA00022692"/>
    </source>
</evidence>
<organism evidence="11 12">
    <name type="scientific">Paeniclostridium hominis</name>
    <dbReference type="NCBI Taxonomy" id="2764329"/>
    <lineage>
        <taxon>Bacteria</taxon>
        <taxon>Bacillati</taxon>
        <taxon>Bacillota</taxon>
        <taxon>Clostridia</taxon>
        <taxon>Peptostreptococcales</taxon>
        <taxon>Peptostreptococcaceae</taxon>
        <taxon>Paeniclostridium</taxon>
    </lineage>
</organism>
<keyword evidence="8 10" id="KW-0472">Membrane</keyword>
<evidence type="ECO:0000256" key="6">
    <source>
        <dbReference type="ARBA" id="ARBA00022989"/>
    </source>
</evidence>
<sequence>MKKFIKEFKEFAVKGNIIDLAVGVVIGGAFSKIVTSLVNDIIMPVVGILTGGINFSEYKITLKEAIGNLPAVTLNLGNFIQTTVNFFIIAFCIFLFIKAINNMKLSNNKVEASVTKEKEASEEVLLLRDIKELLKKK</sequence>
<keyword evidence="9 10" id="KW-0407">Ion channel</keyword>
<evidence type="ECO:0000256" key="10">
    <source>
        <dbReference type="HAMAP-Rule" id="MF_00115"/>
    </source>
</evidence>
<evidence type="ECO:0000256" key="8">
    <source>
        <dbReference type="ARBA" id="ARBA00023136"/>
    </source>
</evidence>
<evidence type="ECO:0000256" key="7">
    <source>
        <dbReference type="ARBA" id="ARBA00023065"/>
    </source>
</evidence>
<evidence type="ECO:0000313" key="12">
    <source>
        <dbReference type="Proteomes" id="UP000611796"/>
    </source>
</evidence>
<dbReference type="InterPro" id="IPR001185">
    <property type="entry name" value="MS_channel"/>
</dbReference>
<dbReference type="SUPFAM" id="SSF81330">
    <property type="entry name" value="Gated mechanosensitive channel"/>
    <property type="match status" value="1"/>
</dbReference>
<dbReference type="InterPro" id="IPR019823">
    <property type="entry name" value="Mechanosensitive_channel_CS"/>
</dbReference>
<keyword evidence="7 10" id="KW-0406">Ion transport</keyword>
<name>A0ABR7K255_9FIRM</name>
<feature type="transmembrane region" description="Helical" evidence="10">
    <location>
        <begin position="79"/>
        <end position="97"/>
    </location>
</feature>
<dbReference type="NCBIfam" id="TIGR00220">
    <property type="entry name" value="mscL"/>
    <property type="match status" value="1"/>
</dbReference>
<dbReference type="RefSeq" id="WP_187005477.1">
    <property type="nucleotide sequence ID" value="NZ_JACRWD010000001.1"/>
</dbReference>
<keyword evidence="6 10" id="KW-1133">Transmembrane helix</keyword>
<protein>
    <recommendedName>
        <fullName evidence="10">Large-conductance mechanosensitive channel</fullName>
    </recommendedName>
</protein>
<dbReference type="EMBL" id="JACRWD010000001">
    <property type="protein sequence ID" value="MBC6003181.1"/>
    <property type="molecule type" value="Genomic_DNA"/>
</dbReference>
<dbReference type="Pfam" id="PF01741">
    <property type="entry name" value="MscL"/>
    <property type="match status" value="1"/>
</dbReference>
<evidence type="ECO:0000256" key="4">
    <source>
        <dbReference type="ARBA" id="ARBA00022475"/>
    </source>
</evidence>
<dbReference type="NCBIfam" id="NF001843">
    <property type="entry name" value="PRK00567.1-4"/>
    <property type="match status" value="1"/>
</dbReference>
<keyword evidence="3 10" id="KW-0813">Transport</keyword>
<dbReference type="PANTHER" id="PTHR30266:SF2">
    <property type="entry name" value="LARGE-CONDUCTANCE MECHANOSENSITIVE CHANNEL"/>
    <property type="match status" value="1"/>
</dbReference>
<gene>
    <name evidence="10 11" type="primary">mscL</name>
    <name evidence="11" type="ORF">H8891_05150</name>
</gene>
<dbReference type="Proteomes" id="UP000611796">
    <property type="component" value="Unassembled WGS sequence"/>
</dbReference>
<keyword evidence="5 10" id="KW-0812">Transmembrane</keyword>
<dbReference type="PANTHER" id="PTHR30266">
    <property type="entry name" value="MECHANOSENSITIVE CHANNEL MSCL"/>
    <property type="match status" value="1"/>
</dbReference>
<dbReference type="InterPro" id="IPR037673">
    <property type="entry name" value="MSC/AndL"/>
</dbReference>
<comment type="function">
    <text evidence="10">Channel that opens in response to stretch forces in the membrane lipid bilayer. May participate in the regulation of osmotic pressure changes within the cell.</text>
</comment>
<comment type="caution">
    <text evidence="11">The sequence shown here is derived from an EMBL/GenBank/DDBJ whole genome shotgun (WGS) entry which is preliminary data.</text>
</comment>
<comment type="subunit">
    <text evidence="10">Homopentamer.</text>
</comment>
<comment type="caution">
    <text evidence="10">Lacks conserved residue(s) required for the propagation of feature annotation.</text>
</comment>
<evidence type="ECO:0000256" key="9">
    <source>
        <dbReference type="ARBA" id="ARBA00023303"/>
    </source>
</evidence>
<evidence type="ECO:0000256" key="3">
    <source>
        <dbReference type="ARBA" id="ARBA00022448"/>
    </source>
</evidence>
<dbReference type="InterPro" id="IPR036019">
    <property type="entry name" value="MscL_channel"/>
</dbReference>
<proteinExistence type="inferred from homology"/>
<comment type="subcellular location">
    <subcellularLocation>
        <location evidence="1 10">Cell membrane</location>
        <topology evidence="1 10">Multi-pass membrane protein</topology>
    </subcellularLocation>
</comment>
<keyword evidence="4 10" id="KW-1003">Cell membrane</keyword>
<dbReference type="PRINTS" id="PR01264">
    <property type="entry name" value="MECHCHANNEL"/>
</dbReference>
<reference evidence="11 12" key="1">
    <citation type="submission" date="2020-08" db="EMBL/GenBank/DDBJ databases">
        <authorList>
            <person name="Liu C."/>
            <person name="Sun Q."/>
        </authorList>
    </citation>
    <scope>NUCLEOTIDE SEQUENCE [LARGE SCALE GENOMIC DNA]</scope>
    <source>
        <strain evidence="11 12">NSJ-45</strain>
    </source>
</reference>
<evidence type="ECO:0000256" key="2">
    <source>
        <dbReference type="ARBA" id="ARBA00007254"/>
    </source>
</evidence>
<dbReference type="Gene3D" id="1.10.1200.120">
    <property type="entry name" value="Large-conductance mechanosensitive channel, MscL, domain 1"/>
    <property type="match status" value="1"/>
</dbReference>
<comment type="similarity">
    <text evidence="2 10">Belongs to the MscL family.</text>
</comment>
<evidence type="ECO:0000256" key="1">
    <source>
        <dbReference type="ARBA" id="ARBA00004651"/>
    </source>
</evidence>
<accession>A0ABR7K255</accession>
<dbReference type="PROSITE" id="PS01327">
    <property type="entry name" value="MSCL"/>
    <property type="match status" value="1"/>
</dbReference>
<evidence type="ECO:0000313" key="11">
    <source>
        <dbReference type="EMBL" id="MBC6003181.1"/>
    </source>
</evidence>